<keyword evidence="3" id="KW-0677">Repeat</keyword>
<dbReference type="PANTHER" id="PTHR23416">
    <property type="entry name" value="SIALIC ACID SYNTHASE-RELATED"/>
    <property type="match status" value="1"/>
</dbReference>
<evidence type="ECO:0000256" key="2">
    <source>
        <dbReference type="ARBA" id="ARBA00022679"/>
    </source>
</evidence>
<keyword evidence="2" id="KW-0808">Transferase</keyword>
<keyword evidence="6" id="KW-1185">Reference proteome</keyword>
<dbReference type="InterPro" id="IPR011004">
    <property type="entry name" value="Trimer_LpxA-like_sf"/>
</dbReference>
<dbReference type="PROSITE" id="PS00101">
    <property type="entry name" value="HEXAPEP_TRANSFERASES"/>
    <property type="match status" value="1"/>
</dbReference>
<evidence type="ECO:0000256" key="4">
    <source>
        <dbReference type="ARBA" id="ARBA00023315"/>
    </source>
</evidence>
<keyword evidence="4" id="KW-0012">Acyltransferase</keyword>
<gene>
    <name evidence="5" type="ORF">GCM10025770_12220</name>
</gene>
<comment type="caution">
    <text evidence="5">The sequence shown here is derived from an EMBL/GenBank/DDBJ whole genome shotgun (WGS) entry which is preliminary data.</text>
</comment>
<dbReference type="InterPro" id="IPR051159">
    <property type="entry name" value="Hexapeptide_acetyltransf"/>
</dbReference>
<accession>A0ABP9QHJ1</accession>
<dbReference type="EMBL" id="BAABLD010000005">
    <property type="protein sequence ID" value="GAA5162018.1"/>
    <property type="molecule type" value="Genomic_DNA"/>
</dbReference>
<comment type="similarity">
    <text evidence="1">Belongs to the transferase hexapeptide repeat family.</text>
</comment>
<dbReference type="InterPro" id="IPR018357">
    <property type="entry name" value="Hexapep_transf_CS"/>
</dbReference>
<evidence type="ECO:0000256" key="1">
    <source>
        <dbReference type="ARBA" id="ARBA00007274"/>
    </source>
</evidence>
<evidence type="ECO:0008006" key="7">
    <source>
        <dbReference type="Google" id="ProtNLM"/>
    </source>
</evidence>
<organism evidence="5 6">
    <name type="scientific">Viridibacterium curvum</name>
    <dbReference type="NCBI Taxonomy" id="1101404"/>
    <lineage>
        <taxon>Bacteria</taxon>
        <taxon>Pseudomonadati</taxon>
        <taxon>Pseudomonadota</taxon>
        <taxon>Betaproteobacteria</taxon>
        <taxon>Rhodocyclales</taxon>
        <taxon>Rhodocyclaceae</taxon>
        <taxon>Viridibacterium</taxon>
    </lineage>
</organism>
<protein>
    <recommendedName>
        <fullName evidence="7">Acyltransferase</fullName>
    </recommendedName>
</protein>
<dbReference type="Proteomes" id="UP001500547">
    <property type="component" value="Unassembled WGS sequence"/>
</dbReference>
<name>A0ABP9QHJ1_9RHOO</name>
<proteinExistence type="inferred from homology"/>
<dbReference type="RefSeq" id="WP_345531999.1">
    <property type="nucleotide sequence ID" value="NZ_BAABLD010000005.1"/>
</dbReference>
<dbReference type="Gene3D" id="2.160.10.10">
    <property type="entry name" value="Hexapeptide repeat proteins"/>
    <property type="match status" value="1"/>
</dbReference>
<sequence>MPAWLRSLLRSLLSRDPLPRLLRRGLKIGNNFYMQDDCCIDAWHCQHIRIGNDVTLGPRVIILAHDASMNRALGQVRIAPVVIGDRVFIGAGAIVLLGAQIGSDVIIGAGSVVTGAVQDGMVVAGNPARVIGTTADFLARKEAEIASGPTAGGVHYVR</sequence>
<dbReference type="Pfam" id="PF00132">
    <property type="entry name" value="Hexapep"/>
    <property type="match status" value="1"/>
</dbReference>
<evidence type="ECO:0000256" key="3">
    <source>
        <dbReference type="ARBA" id="ARBA00022737"/>
    </source>
</evidence>
<dbReference type="InterPro" id="IPR001451">
    <property type="entry name" value="Hexapep"/>
</dbReference>
<dbReference type="SUPFAM" id="SSF51161">
    <property type="entry name" value="Trimeric LpxA-like enzymes"/>
    <property type="match status" value="1"/>
</dbReference>
<reference evidence="6" key="1">
    <citation type="journal article" date="2019" name="Int. J. Syst. Evol. Microbiol.">
        <title>The Global Catalogue of Microorganisms (GCM) 10K type strain sequencing project: providing services to taxonomists for standard genome sequencing and annotation.</title>
        <authorList>
            <consortium name="The Broad Institute Genomics Platform"/>
            <consortium name="The Broad Institute Genome Sequencing Center for Infectious Disease"/>
            <person name="Wu L."/>
            <person name="Ma J."/>
        </authorList>
    </citation>
    <scope>NUCLEOTIDE SEQUENCE [LARGE SCALE GENOMIC DNA]</scope>
    <source>
        <strain evidence="6">JCM 18715</strain>
    </source>
</reference>
<evidence type="ECO:0000313" key="6">
    <source>
        <dbReference type="Proteomes" id="UP001500547"/>
    </source>
</evidence>
<dbReference type="PANTHER" id="PTHR23416:SF23">
    <property type="entry name" value="ACETYLTRANSFERASE C18B11.09C-RELATED"/>
    <property type="match status" value="1"/>
</dbReference>
<evidence type="ECO:0000313" key="5">
    <source>
        <dbReference type="EMBL" id="GAA5162018.1"/>
    </source>
</evidence>
<dbReference type="CDD" id="cd04647">
    <property type="entry name" value="LbH_MAT_like"/>
    <property type="match status" value="1"/>
</dbReference>